<organism evidence="1 2">
    <name type="scientific">Streptomyces virens</name>
    <dbReference type="NCBI Taxonomy" id="285572"/>
    <lineage>
        <taxon>Bacteria</taxon>
        <taxon>Bacillati</taxon>
        <taxon>Actinomycetota</taxon>
        <taxon>Actinomycetes</taxon>
        <taxon>Kitasatosporales</taxon>
        <taxon>Streptomycetaceae</taxon>
        <taxon>Streptomyces</taxon>
    </lineage>
</organism>
<accession>A0ABP6PDB8</accession>
<gene>
    <name evidence="1" type="ORF">GCM10010451_25100</name>
</gene>
<reference evidence="2" key="1">
    <citation type="journal article" date="2019" name="Int. J. Syst. Evol. Microbiol.">
        <title>The Global Catalogue of Microorganisms (GCM) 10K type strain sequencing project: providing services to taxonomists for standard genome sequencing and annotation.</title>
        <authorList>
            <consortium name="The Broad Institute Genomics Platform"/>
            <consortium name="The Broad Institute Genome Sequencing Center for Infectious Disease"/>
            <person name="Wu L."/>
            <person name="Ma J."/>
        </authorList>
    </citation>
    <scope>NUCLEOTIDE SEQUENCE [LARGE SCALE GENOMIC DNA]</scope>
    <source>
        <strain evidence="2">JCM 9095</strain>
    </source>
</reference>
<keyword evidence="2" id="KW-1185">Reference proteome</keyword>
<proteinExistence type="predicted"/>
<comment type="caution">
    <text evidence="1">The sequence shown here is derived from an EMBL/GenBank/DDBJ whole genome shotgun (WGS) entry which is preliminary data.</text>
</comment>
<dbReference type="Proteomes" id="UP001501866">
    <property type="component" value="Unassembled WGS sequence"/>
</dbReference>
<evidence type="ECO:0000313" key="2">
    <source>
        <dbReference type="Proteomes" id="UP001501866"/>
    </source>
</evidence>
<dbReference type="EMBL" id="BAAAUH010000015">
    <property type="protein sequence ID" value="GAA3175228.1"/>
    <property type="molecule type" value="Genomic_DNA"/>
</dbReference>
<name>A0ABP6PDB8_9ACTN</name>
<protein>
    <submittedName>
        <fullName evidence="1">Uncharacterized protein</fullName>
    </submittedName>
</protein>
<evidence type="ECO:0000313" key="1">
    <source>
        <dbReference type="EMBL" id="GAA3175228.1"/>
    </source>
</evidence>
<sequence length="57" mass="6166">MDNPSGVDAGVTEAPATESLFANGLTCANTGRSPRAQMFPHTVHKIRHTLWTTAMLR</sequence>